<evidence type="ECO:0000313" key="4">
    <source>
        <dbReference type="Proteomes" id="UP000242949"/>
    </source>
</evidence>
<evidence type="ECO:0000259" key="2">
    <source>
        <dbReference type="Pfam" id="PF20434"/>
    </source>
</evidence>
<dbReference type="STRING" id="1612202.SAMN05421734_101314"/>
<dbReference type="Gene3D" id="3.40.50.1820">
    <property type="entry name" value="alpha/beta hydrolase"/>
    <property type="match status" value="1"/>
</dbReference>
<dbReference type="PANTHER" id="PTHR48081">
    <property type="entry name" value="AB HYDROLASE SUPERFAMILY PROTEIN C4A8.06C"/>
    <property type="match status" value="1"/>
</dbReference>
<dbReference type="AlphaFoldDB" id="A0A1G6GNF4"/>
<gene>
    <name evidence="3" type="ORF">SAMN05421734_101314</name>
</gene>
<dbReference type="PANTHER" id="PTHR48081:SF13">
    <property type="entry name" value="ALPHA_BETA HYDROLASE"/>
    <property type="match status" value="1"/>
</dbReference>
<organism evidence="3 4">
    <name type="scientific">Pelagirhabdus alkalitolerans</name>
    <dbReference type="NCBI Taxonomy" id="1612202"/>
    <lineage>
        <taxon>Bacteria</taxon>
        <taxon>Bacillati</taxon>
        <taxon>Bacillota</taxon>
        <taxon>Bacilli</taxon>
        <taxon>Bacillales</taxon>
        <taxon>Bacillaceae</taxon>
        <taxon>Pelagirhabdus</taxon>
    </lineage>
</organism>
<name>A0A1G6GNF4_9BACI</name>
<evidence type="ECO:0000256" key="1">
    <source>
        <dbReference type="ARBA" id="ARBA00022801"/>
    </source>
</evidence>
<proteinExistence type="predicted"/>
<sequence>MIQGDHQHIRAKMERDDLVYQTKGGRDLRIRMVYPDYHHEKKIYPLIMHVQGSAWFEQNLNGQILDFKDIVTSGYVLAIVEYLPLPEATFPSHVEDAKMAIRYLNRHADKLGIDMENTFISGDSSGGHTALMCWATWNTDQLDVSTEPLPPIKGCIDLYGVVDIVSIADAESAIDHTLSDSPEALLIGGKKPIEHVEKAEEASVIHYLDNAKTYPPLLIMHGNKDTVVPFEQSVQLFEYCQSANIDAEMYCVDDADHGGSLFYCDAVIQTMIQFLNRHLED</sequence>
<dbReference type="Pfam" id="PF20434">
    <property type="entry name" value="BD-FAE"/>
    <property type="match status" value="1"/>
</dbReference>
<dbReference type="InterPro" id="IPR049492">
    <property type="entry name" value="BD-FAE-like_dom"/>
</dbReference>
<keyword evidence="4" id="KW-1185">Reference proteome</keyword>
<accession>A0A1G6GNF4</accession>
<evidence type="ECO:0000313" key="3">
    <source>
        <dbReference type="EMBL" id="SDB83478.1"/>
    </source>
</evidence>
<dbReference type="EMBL" id="FMYI01000001">
    <property type="protein sequence ID" value="SDB83478.1"/>
    <property type="molecule type" value="Genomic_DNA"/>
</dbReference>
<keyword evidence="1" id="KW-0378">Hydrolase</keyword>
<dbReference type="InterPro" id="IPR029058">
    <property type="entry name" value="AB_hydrolase_fold"/>
</dbReference>
<dbReference type="InterPro" id="IPR050300">
    <property type="entry name" value="GDXG_lipolytic_enzyme"/>
</dbReference>
<protein>
    <submittedName>
        <fullName evidence="3">Acetyl esterase/lipase</fullName>
    </submittedName>
</protein>
<dbReference type="Proteomes" id="UP000242949">
    <property type="component" value="Unassembled WGS sequence"/>
</dbReference>
<dbReference type="GO" id="GO:0016787">
    <property type="term" value="F:hydrolase activity"/>
    <property type="evidence" value="ECO:0007669"/>
    <property type="project" value="UniProtKB-KW"/>
</dbReference>
<dbReference type="SUPFAM" id="SSF53474">
    <property type="entry name" value="alpha/beta-Hydrolases"/>
    <property type="match status" value="1"/>
</dbReference>
<feature type="domain" description="BD-FAE-like" evidence="2">
    <location>
        <begin position="39"/>
        <end position="238"/>
    </location>
</feature>
<reference evidence="4" key="1">
    <citation type="submission" date="2016-09" db="EMBL/GenBank/DDBJ databases">
        <authorList>
            <person name="Varghese N."/>
            <person name="Submissions S."/>
        </authorList>
    </citation>
    <scope>NUCLEOTIDE SEQUENCE [LARGE SCALE GENOMIC DNA]</scope>
    <source>
        <strain evidence="4">S5</strain>
    </source>
</reference>